<dbReference type="InterPro" id="IPR029039">
    <property type="entry name" value="Flavoprotein-like_sf"/>
</dbReference>
<evidence type="ECO:0000259" key="1">
    <source>
        <dbReference type="Pfam" id="PF03358"/>
    </source>
</evidence>
<gene>
    <name evidence="2" type="ORF">WA1_34885</name>
</gene>
<dbReference type="RefSeq" id="WP_026134649.1">
    <property type="nucleotide sequence ID" value="NZ_KQ976354.1"/>
</dbReference>
<dbReference type="Gene3D" id="3.40.50.360">
    <property type="match status" value="1"/>
</dbReference>
<organism evidence="2 3">
    <name type="scientific">Scytonema hofmannii PCC 7110</name>
    <dbReference type="NCBI Taxonomy" id="128403"/>
    <lineage>
        <taxon>Bacteria</taxon>
        <taxon>Bacillati</taxon>
        <taxon>Cyanobacteriota</taxon>
        <taxon>Cyanophyceae</taxon>
        <taxon>Nostocales</taxon>
        <taxon>Scytonemataceae</taxon>
        <taxon>Scytonema</taxon>
    </lineage>
</organism>
<evidence type="ECO:0000313" key="2">
    <source>
        <dbReference type="EMBL" id="KYC38843.1"/>
    </source>
</evidence>
<dbReference type="Pfam" id="PF03358">
    <property type="entry name" value="FMN_red"/>
    <property type="match status" value="1"/>
</dbReference>
<protein>
    <submittedName>
        <fullName evidence="2">NADPH-dependent FMN reductase</fullName>
    </submittedName>
</protein>
<name>A0A139X2G1_9CYAN</name>
<evidence type="ECO:0000313" key="3">
    <source>
        <dbReference type="Proteomes" id="UP000076925"/>
    </source>
</evidence>
<dbReference type="AlphaFoldDB" id="A0A139X2G1"/>
<dbReference type="GO" id="GO:0016491">
    <property type="term" value="F:oxidoreductase activity"/>
    <property type="evidence" value="ECO:0007669"/>
    <property type="project" value="InterPro"/>
</dbReference>
<dbReference type="SUPFAM" id="SSF52218">
    <property type="entry name" value="Flavoproteins"/>
    <property type="match status" value="1"/>
</dbReference>
<sequence length="201" mass="21854">MKALVLNCTLKPSPQESNTEALARVMIAALKKYGVDTELIRVLDYNVKPGVSSDEGDGDEWSVIRAKIVASEILIMASPTWLGQMSSVAKRVLERMDAMLSEKDEQGQWVAYNRVAGFVVTGNEDGAHHVINEMSGALLDIGFTIPGQAWTYWNKGPGPGESYLQTDYKHDWSQKTGEVAAANLVAVASALCDRPIPVQSS</sequence>
<accession>A0A139X2G1</accession>
<dbReference type="Proteomes" id="UP000076925">
    <property type="component" value="Unassembled WGS sequence"/>
</dbReference>
<feature type="domain" description="NADPH-dependent FMN reductase-like" evidence="1">
    <location>
        <begin position="1"/>
        <end position="148"/>
    </location>
</feature>
<comment type="caution">
    <text evidence="2">The sequence shown here is derived from an EMBL/GenBank/DDBJ whole genome shotgun (WGS) entry which is preliminary data.</text>
</comment>
<dbReference type="OrthoDB" id="8853249at2"/>
<dbReference type="STRING" id="128403.WA1_34885"/>
<keyword evidence="3" id="KW-1185">Reference proteome</keyword>
<dbReference type="EMBL" id="ANNX02000038">
    <property type="protein sequence ID" value="KYC38843.1"/>
    <property type="molecule type" value="Genomic_DNA"/>
</dbReference>
<proteinExistence type="predicted"/>
<reference evidence="2 3" key="1">
    <citation type="journal article" date="2013" name="Genome Biol. Evol.">
        <title>Genomes of Stigonematalean cyanobacteria (subsection V) and the evolution of oxygenic photosynthesis from prokaryotes to plastids.</title>
        <authorList>
            <person name="Dagan T."/>
            <person name="Roettger M."/>
            <person name="Stucken K."/>
            <person name="Landan G."/>
            <person name="Koch R."/>
            <person name="Major P."/>
            <person name="Gould S.B."/>
            <person name="Goremykin V.V."/>
            <person name="Rippka R."/>
            <person name="Tandeau de Marsac N."/>
            <person name="Gugger M."/>
            <person name="Lockhart P.J."/>
            <person name="Allen J.F."/>
            <person name="Brune I."/>
            <person name="Maus I."/>
            <person name="Puhler A."/>
            <person name="Martin W.F."/>
        </authorList>
    </citation>
    <scope>NUCLEOTIDE SEQUENCE [LARGE SCALE GENOMIC DNA]</scope>
    <source>
        <strain evidence="2 3">PCC 7110</strain>
    </source>
</reference>
<dbReference type="InterPro" id="IPR005025">
    <property type="entry name" value="FMN_Rdtase-like_dom"/>
</dbReference>